<proteinExistence type="predicted"/>
<reference evidence="1" key="1">
    <citation type="submission" date="2020-02" db="EMBL/GenBank/DDBJ databases">
        <authorList>
            <person name="Meier V. D."/>
        </authorList>
    </citation>
    <scope>NUCLEOTIDE SEQUENCE</scope>
    <source>
        <strain evidence="1">AVDCRST_MAG58</strain>
    </source>
</reference>
<protein>
    <submittedName>
        <fullName evidence="1">Uncharacterized protein</fullName>
    </submittedName>
</protein>
<dbReference type="EMBL" id="CADCVF010000071">
    <property type="protein sequence ID" value="CAA9466001.1"/>
    <property type="molecule type" value="Genomic_DNA"/>
</dbReference>
<organism evidence="1">
    <name type="scientific">uncultured Rubrobacteraceae bacterium</name>
    <dbReference type="NCBI Taxonomy" id="349277"/>
    <lineage>
        <taxon>Bacteria</taxon>
        <taxon>Bacillati</taxon>
        <taxon>Actinomycetota</taxon>
        <taxon>Rubrobacteria</taxon>
        <taxon>Rubrobacterales</taxon>
        <taxon>Rubrobacteraceae</taxon>
        <taxon>environmental samples</taxon>
    </lineage>
</organism>
<gene>
    <name evidence="1" type="ORF">AVDCRST_MAG58-3479</name>
</gene>
<accession>A0A6J4R6Z9</accession>
<dbReference type="AlphaFoldDB" id="A0A6J4R6Z9"/>
<sequence>MHGDPAVELRLSLEEARALHALLERLLENGDQDQRLEHSYRLLGWRILAATGGKGLTGRIAGLAREAESLEEYEAARDRELGPVLDGLERGENRDP</sequence>
<evidence type="ECO:0000313" key="1">
    <source>
        <dbReference type="EMBL" id="CAA9466001.1"/>
    </source>
</evidence>
<name>A0A6J4R6Z9_9ACTN</name>